<dbReference type="InterPro" id="IPR001610">
    <property type="entry name" value="PAC"/>
</dbReference>
<evidence type="ECO:0000259" key="7">
    <source>
        <dbReference type="PROSITE" id="PS50112"/>
    </source>
</evidence>
<dbReference type="InterPro" id="IPR000700">
    <property type="entry name" value="PAS-assoc_C"/>
</dbReference>
<dbReference type="Pfam" id="PF13185">
    <property type="entry name" value="GAF_2"/>
    <property type="match status" value="1"/>
</dbReference>
<dbReference type="Gene3D" id="3.30.450.20">
    <property type="entry name" value="PAS domain"/>
    <property type="match status" value="5"/>
</dbReference>
<dbReference type="STRING" id="1285242.A6A04_08020"/>
<feature type="domain" description="PAC" evidence="8">
    <location>
        <begin position="334"/>
        <end position="384"/>
    </location>
</feature>
<evidence type="ECO:0000256" key="1">
    <source>
        <dbReference type="ARBA" id="ARBA00000085"/>
    </source>
</evidence>
<dbReference type="Gene3D" id="1.10.287.130">
    <property type="match status" value="1"/>
</dbReference>
<accession>A0A178M9N9</accession>
<name>A0A178M9N9_9PROT</name>
<dbReference type="PANTHER" id="PTHR43304">
    <property type="entry name" value="PHYTOCHROME-LIKE PROTEIN CPH1"/>
    <property type="match status" value="1"/>
</dbReference>
<dbReference type="Pfam" id="PF08448">
    <property type="entry name" value="PAS_4"/>
    <property type="match status" value="3"/>
</dbReference>
<dbReference type="SUPFAM" id="SSF55874">
    <property type="entry name" value="ATPase domain of HSP90 chaperone/DNA topoisomerase II/histidine kinase"/>
    <property type="match status" value="1"/>
</dbReference>
<proteinExistence type="predicted"/>
<sequence>MRMAEMSQPFRRSSDILGIERFFELSSDLLCVVDAQGYFQRLSNSWNQLLGFELKELIGQAFMDLVHPDDRAATLIAMDRQLTGRRIINFTNRYRTRSGDYRYLSWRSTPTEDDGLIFAVARDVTDEVRQQRRLSDDQVRLRAIMDTIPDLVFIKNSTFRYTGCNKPFEEFIGHTEQELIGRDDFQIFPPDVAQFFRSHDIAMFQSGQARRNEEWVTYPDGHRVLLDTLKVPFRDSQGGLLGLLGISRDITDQAQLRGEVQFLGALVERCRDPIYAISPSRGFILTHANDAICELLGLAKPEVIGQPVSRFDPTMSPERREEIWGDIQSSDTPVVVHTDLLRSDGQMVPVEISASRANHDGEDFIVGSIRDVTLRREIERRLLEREAFYRASIEATSDGFWLVAADGRILDVNSAYAHQSGYSIEELRTMRVPDLEAIETPGETWNRIELIRQNKSLTFESQHRRKDGSIWDVEVNTVYSDIEGGRMFAFLRDLRRRRRADTLLKTRLHLSEAGRTGDVDRLMTEVLDAAERLTASTIGFFHFVDADQQTLTLQAWSSNTLAHMCSAEGKGLHYPIMEAGVWAECLRQGKPLIYNDYAILPNKRGMPAGHAPVNRMLTVPIAGDQGFTAVIGVGNKAEDYDQDDLDITSELAVIAMDIVNWVRSEQAQRDMARELAQTARHWSVAMDGFQGGIAVIDGDQRLLRANSAFFALTESSQSRLGKRLHCLCERDTSSPDCPLCEFLAKRETAQMVLESDSCGNPSGRPLELRLVPTRDPAGQIDSLVLSLYDLSQSREQERQIQHTIGELTSSNAELERFAQVAAHDLQEPTRRQVLFAQLLKRRLGDNLDEETSSYLDFIIRDALKMRDMVRDLAAYSETFRSAEMVESLDLDEILDDVRWSLASELSATGGEISGGGLGVVRGQRAKLHLLLLNLLSNALKFRRPGIAPAISLGAVSDHGMALLALSDNGVGIPAEYRDNLFSLFRRLTPTDQTGGTGTGLAQCRRIVEDLGGRIWIEGNPQGGTTVKFTLPRPASPPIPPSA</sequence>
<dbReference type="SMART" id="SM00387">
    <property type="entry name" value="HATPase_c"/>
    <property type="match status" value="1"/>
</dbReference>
<dbReference type="InterPro" id="IPR004358">
    <property type="entry name" value="Sig_transdc_His_kin-like_C"/>
</dbReference>
<organism evidence="9 10">
    <name type="scientific">Paramagnetospirillum marisnigri</name>
    <dbReference type="NCBI Taxonomy" id="1285242"/>
    <lineage>
        <taxon>Bacteria</taxon>
        <taxon>Pseudomonadati</taxon>
        <taxon>Pseudomonadota</taxon>
        <taxon>Alphaproteobacteria</taxon>
        <taxon>Rhodospirillales</taxon>
        <taxon>Magnetospirillaceae</taxon>
        <taxon>Paramagnetospirillum</taxon>
    </lineage>
</organism>
<dbReference type="InterPro" id="IPR052162">
    <property type="entry name" value="Sensor_kinase/Photoreceptor"/>
</dbReference>
<feature type="domain" description="PAS" evidence="7">
    <location>
        <begin position="385"/>
        <end position="427"/>
    </location>
</feature>
<feature type="domain" description="PAC" evidence="8">
    <location>
        <begin position="747"/>
        <end position="802"/>
    </location>
</feature>
<reference evidence="9 10" key="1">
    <citation type="submission" date="2016-04" db="EMBL/GenBank/DDBJ databases">
        <title>Draft genome sequence of freshwater magnetotactic bacteria Magnetospirillum marisnigri SP-1 and Magnetospirillum moscoviense BB-1.</title>
        <authorList>
            <person name="Koziaeva V."/>
            <person name="Dziuba M.V."/>
            <person name="Ivanov T.M."/>
            <person name="Kuznetsov B."/>
            <person name="Grouzdev D.S."/>
        </authorList>
    </citation>
    <scope>NUCLEOTIDE SEQUENCE [LARGE SCALE GENOMIC DNA]</scope>
    <source>
        <strain evidence="9 10">SP-1</strain>
    </source>
</reference>
<keyword evidence="3" id="KW-0597">Phosphoprotein</keyword>
<keyword evidence="10" id="KW-1185">Reference proteome</keyword>
<feature type="domain" description="PAC" evidence="8">
    <location>
        <begin position="210"/>
        <end position="262"/>
    </location>
</feature>
<dbReference type="InterPro" id="IPR013656">
    <property type="entry name" value="PAS_4"/>
</dbReference>
<dbReference type="GO" id="GO:0006355">
    <property type="term" value="P:regulation of DNA-templated transcription"/>
    <property type="evidence" value="ECO:0007669"/>
    <property type="project" value="InterPro"/>
</dbReference>
<dbReference type="SMART" id="SM00065">
    <property type="entry name" value="GAF"/>
    <property type="match status" value="1"/>
</dbReference>
<dbReference type="Gene3D" id="3.30.565.10">
    <property type="entry name" value="Histidine kinase-like ATPase, C-terminal domain"/>
    <property type="match status" value="1"/>
</dbReference>
<dbReference type="InterPro" id="IPR000014">
    <property type="entry name" value="PAS"/>
</dbReference>
<evidence type="ECO:0000313" key="9">
    <source>
        <dbReference type="EMBL" id="OAN44755.1"/>
    </source>
</evidence>
<gene>
    <name evidence="9" type="ORF">A6A04_08020</name>
</gene>
<dbReference type="PRINTS" id="PR00344">
    <property type="entry name" value="BCTRLSENSOR"/>
</dbReference>
<feature type="domain" description="Histidine kinase" evidence="6">
    <location>
        <begin position="820"/>
        <end position="1034"/>
    </location>
</feature>
<dbReference type="InterPro" id="IPR029016">
    <property type="entry name" value="GAF-like_dom_sf"/>
</dbReference>
<dbReference type="SUPFAM" id="SSF47384">
    <property type="entry name" value="Homodimeric domain of signal transducing histidine kinase"/>
    <property type="match status" value="1"/>
</dbReference>
<keyword evidence="5" id="KW-0418">Kinase</keyword>
<dbReference type="EMBL" id="LWQT01000109">
    <property type="protein sequence ID" value="OAN44755.1"/>
    <property type="molecule type" value="Genomic_DNA"/>
</dbReference>
<dbReference type="InterPro" id="IPR003018">
    <property type="entry name" value="GAF"/>
</dbReference>
<evidence type="ECO:0000259" key="6">
    <source>
        <dbReference type="PROSITE" id="PS50109"/>
    </source>
</evidence>
<dbReference type="SMART" id="SM00086">
    <property type="entry name" value="PAC"/>
    <property type="match status" value="3"/>
</dbReference>
<dbReference type="PROSITE" id="PS50112">
    <property type="entry name" value="PAS"/>
    <property type="match status" value="4"/>
</dbReference>
<dbReference type="SUPFAM" id="SSF55781">
    <property type="entry name" value="GAF domain-like"/>
    <property type="match status" value="1"/>
</dbReference>
<comment type="catalytic activity">
    <reaction evidence="1">
        <text>ATP + protein L-histidine = ADP + protein N-phospho-L-histidine.</text>
        <dbReference type="EC" id="2.7.13.3"/>
    </reaction>
</comment>
<dbReference type="SMART" id="SM00091">
    <property type="entry name" value="PAS"/>
    <property type="match status" value="5"/>
</dbReference>
<keyword evidence="4" id="KW-0808">Transferase</keyword>
<dbReference type="Proteomes" id="UP000078428">
    <property type="component" value="Unassembled WGS sequence"/>
</dbReference>
<dbReference type="PROSITE" id="PS50113">
    <property type="entry name" value="PAC"/>
    <property type="match status" value="3"/>
</dbReference>
<evidence type="ECO:0000256" key="3">
    <source>
        <dbReference type="ARBA" id="ARBA00022553"/>
    </source>
</evidence>
<evidence type="ECO:0000313" key="10">
    <source>
        <dbReference type="Proteomes" id="UP000078428"/>
    </source>
</evidence>
<evidence type="ECO:0000256" key="4">
    <source>
        <dbReference type="ARBA" id="ARBA00022679"/>
    </source>
</evidence>
<feature type="domain" description="PAS" evidence="7">
    <location>
        <begin position="137"/>
        <end position="191"/>
    </location>
</feature>
<dbReference type="NCBIfam" id="TIGR00229">
    <property type="entry name" value="sensory_box"/>
    <property type="match status" value="4"/>
</dbReference>
<dbReference type="SUPFAM" id="SSF55785">
    <property type="entry name" value="PYP-like sensor domain (PAS domain)"/>
    <property type="match status" value="5"/>
</dbReference>
<dbReference type="PROSITE" id="PS50109">
    <property type="entry name" value="HIS_KIN"/>
    <property type="match status" value="1"/>
</dbReference>
<dbReference type="OrthoDB" id="9808408at2"/>
<dbReference type="PANTHER" id="PTHR43304:SF1">
    <property type="entry name" value="PAC DOMAIN-CONTAINING PROTEIN"/>
    <property type="match status" value="1"/>
</dbReference>
<dbReference type="InterPro" id="IPR036890">
    <property type="entry name" value="HATPase_C_sf"/>
</dbReference>
<dbReference type="EC" id="2.7.13.3" evidence="2"/>
<feature type="domain" description="PAS" evidence="7">
    <location>
        <begin position="259"/>
        <end position="323"/>
    </location>
</feature>
<dbReference type="AlphaFoldDB" id="A0A178M9N9"/>
<feature type="domain" description="PAS" evidence="7">
    <location>
        <begin position="19"/>
        <end position="85"/>
    </location>
</feature>
<dbReference type="InterPro" id="IPR005467">
    <property type="entry name" value="His_kinase_dom"/>
</dbReference>
<dbReference type="Pfam" id="PF13426">
    <property type="entry name" value="PAS_9"/>
    <property type="match status" value="1"/>
</dbReference>
<evidence type="ECO:0000256" key="2">
    <source>
        <dbReference type="ARBA" id="ARBA00012438"/>
    </source>
</evidence>
<dbReference type="InterPro" id="IPR035965">
    <property type="entry name" value="PAS-like_dom_sf"/>
</dbReference>
<protein>
    <recommendedName>
        <fullName evidence="2">histidine kinase</fullName>
        <ecNumber evidence="2">2.7.13.3</ecNumber>
    </recommendedName>
</protein>
<dbReference type="GO" id="GO:0000155">
    <property type="term" value="F:phosphorelay sensor kinase activity"/>
    <property type="evidence" value="ECO:0007669"/>
    <property type="project" value="InterPro"/>
</dbReference>
<evidence type="ECO:0000256" key="5">
    <source>
        <dbReference type="ARBA" id="ARBA00022777"/>
    </source>
</evidence>
<dbReference type="InterPro" id="IPR003594">
    <property type="entry name" value="HATPase_dom"/>
</dbReference>
<dbReference type="Gene3D" id="3.30.450.40">
    <property type="match status" value="1"/>
</dbReference>
<evidence type="ECO:0000259" key="8">
    <source>
        <dbReference type="PROSITE" id="PS50113"/>
    </source>
</evidence>
<dbReference type="Pfam" id="PF02518">
    <property type="entry name" value="HATPase_c"/>
    <property type="match status" value="1"/>
</dbReference>
<dbReference type="InterPro" id="IPR036097">
    <property type="entry name" value="HisK_dim/P_sf"/>
</dbReference>
<comment type="caution">
    <text evidence="9">The sequence shown here is derived from an EMBL/GenBank/DDBJ whole genome shotgun (WGS) entry which is preliminary data.</text>
</comment>
<dbReference type="InterPro" id="IPR013767">
    <property type="entry name" value="PAS_fold"/>
</dbReference>
<dbReference type="Pfam" id="PF00989">
    <property type="entry name" value="PAS"/>
    <property type="match status" value="1"/>
</dbReference>
<dbReference type="CDD" id="cd00130">
    <property type="entry name" value="PAS"/>
    <property type="match status" value="4"/>
</dbReference>